<gene>
    <name evidence="1" type="ORF">DK389_16385</name>
</gene>
<keyword evidence="2" id="KW-1185">Reference proteome</keyword>
<accession>A0A2U8W8Z6</accession>
<evidence type="ECO:0000313" key="1">
    <source>
        <dbReference type="EMBL" id="AWN41792.1"/>
    </source>
</evidence>
<dbReference type="AlphaFoldDB" id="A0A2U8W8Z6"/>
<dbReference type="EMBL" id="CP029550">
    <property type="protein sequence ID" value="AWN41792.1"/>
    <property type="molecule type" value="Genomic_DNA"/>
</dbReference>
<evidence type="ECO:0000313" key="2">
    <source>
        <dbReference type="Proteomes" id="UP000245926"/>
    </source>
</evidence>
<sequence>MWDERKLSAAASRRAIAARVLLSRNRDRPGLLAVMSRGCALRRSARLCLAEYGAFHMRGVEGNDLIVAQTGDHLGVARVQAVGAAAVLAQTVRLARDQGHAQRSREWWHR</sequence>
<dbReference type="Proteomes" id="UP000245926">
    <property type="component" value="Chromosome"/>
</dbReference>
<reference evidence="2" key="1">
    <citation type="submission" date="2018-05" db="EMBL/GenBank/DDBJ databases">
        <title>Complete Genome Sequence of Methylobacterium sp. 17SD2-17.</title>
        <authorList>
            <person name="Srinivasan S."/>
        </authorList>
    </citation>
    <scope>NUCLEOTIDE SEQUENCE [LARGE SCALE GENOMIC DNA]</scope>
    <source>
        <strain evidence="2">17SD2-17</strain>
    </source>
</reference>
<name>A0A2U8W8Z6_9HYPH</name>
<dbReference type="KEGG" id="mets:DK389_16385"/>
<protein>
    <submittedName>
        <fullName evidence="1">Uncharacterized protein</fullName>
    </submittedName>
</protein>
<proteinExistence type="predicted"/>
<organism evidence="1 2">
    <name type="scientific">Methylobacterium durans</name>
    <dbReference type="NCBI Taxonomy" id="2202825"/>
    <lineage>
        <taxon>Bacteria</taxon>
        <taxon>Pseudomonadati</taxon>
        <taxon>Pseudomonadota</taxon>
        <taxon>Alphaproteobacteria</taxon>
        <taxon>Hyphomicrobiales</taxon>
        <taxon>Methylobacteriaceae</taxon>
        <taxon>Methylobacterium</taxon>
    </lineage>
</organism>